<sequence>MSGQELEGRILKRANPKTIQDKFLVGYQGWFTCNGDGEPMDPNHHGWMHWFDKPISGGGHPNTDLWPDVSEYSPSELFPAPDLQNADGEPVFLFSSRNSKTVRRHFHWMALHGVDGAFLQRFATQCDVEAGSAAIRKIRDEVGDRVREAAEAEGRVFAIMYDVSGVHPDKIQRVLEQDWMHLIRDKCVLDSPNYLREKGKPVIALWGFGFNHRNHSPQVVRSIVNFFRSFTPGGAYLMAGVPGHWRTSTSDSDPDPEFLRVWTEEFDALSPWTIGRYGNEEEAERWGNEKVKQDFDFLKRRGDEGGKRVDYIPVVLPGGSGYNLSRGQWGLNGIKRNGGHFLWKQIYAARHAGVRIIYGAMWDEYDEGTAFMPVVSSSKQLPVHSQFNFLALDADGHSLPSDWYMRIAGFAAESLRGDHMLHESFPVKELQDYWATRPRYEETTPAKEETEQLNEAQRAYHDWAAQEEGAVVDEAPPPYMLEDEMQSPQTSSVQNTGLVPPEATNPVLDRSSLSSVPPPSPPMSTKPECPPGLDKRTQQSYQQPSSSYTIARPSSQVSSSVPSSAAVAYLAGDLTRQTLSHLPQHASGFSSISPSVIQMPSVEVSPSAAPISPLPASATPVSSWPQRPVQQHNLPSHPRVSPLDSLPSLIPQREPFGIGGPGYHGPDSNVRPHDPASLPRVEHSRTTSNSGAPCGSSIATNRPAHPHPVPNPLVQDYCQRQIPPTQLHPGGSHSPRPYSPPEWGTQRSPPPVPPRPPMHTQSLNHGPSNQSASILTGNGRGRGFNSRGRGRGRGNSIAGHVQGSMQGNSGRPSRGAGRGY</sequence>
<name>A0A9P7DQ14_9AGAM</name>
<dbReference type="CDD" id="cd11576">
    <property type="entry name" value="GH99_GH71_like_2"/>
    <property type="match status" value="1"/>
</dbReference>
<dbReference type="OrthoDB" id="2589715at2759"/>
<comment type="caution">
    <text evidence="2">The sequence shown here is derived from an EMBL/GenBank/DDBJ whole genome shotgun (WGS) entry which is preliminary data.</text>
</comment>
<reference evidence="2" key="1">
    <citation type="journal article" date="2020" name="New Phytol.">
        <title>Comparative genomics reveals dynamic genome evolution in host specialist ectomycorrhizal fungi.</title>
        <authorList>
            <person name="Lofgren L.A."/>
            <person name="Nguyen N.H."/>
            <person name="Vilgalys R."/>
            <person name="Ruytinx J."/>
            <person name="Liao H.L."/>
            <person name="Branco S."/>
            <person name="Kuo A."/>
            <person name="LaButti K."/>
            <person name="Lipzen A."/>
            <person name="Andreopoulos W."/>
            <person name="Pangilinan J."/>
            <person name="Riley R."/>
            <person name="Hundley H."/>
            <person name="Na H."/>
            <person name="Barry K."/>
            <person name="Grigoriev I.V."/>
            <person name="Stajich J.E."/>
            <person name="Kennedy P.G."/>
        </authorList>
    </citation>
    <scope>NUCLEOTIDE SEQUENCE</scope>
    <source>
        <strain evidence="2">S12</strain>
    </source>
</reference>
<feature type="compositionally biased region" description="Polar residues" evidence="1">
    <location>
        <begin position="486"/>
        <end position="497"/>
    </location>
</feature>
<evidence type="ECO:0008006" key="4">
    <source>
        <dbReference type="Google" id="ProtNLM"/>
    </source>
</evidence>
<feature type="region of interest" description="Disordered" evidence="1">
    <location>
        <begin position="606"/>
        <end position="820"/>
    </location>
</feature>
<dbReference type="AlphaFoldDB" id="A0A9P7DQ14"/>
<feature type="compositionally biased region" description="Pro residues" evidence="1">
    <location>
        <begin position="748"/>
        <end position="757"/>
    </location>
</feature>
<evidence type="ECO:0000256" key="1">
    <source>
        <dbReference type="SAM" id="MobiDB-lite"/>
    </source>
</evidence>
<dbReference type="EMBL" id="JABBWE010000009">
    <property type="protein sequence ID" value="KAG1800311.1"/>
    <property type="molecule type" value="Genomic_DNA"/>
</dbReference>
<dbReference type="GeneID" id="64589682"/>
<accession>A0A9P7DQ14</accession>
<dbReference type="RefSeq" id="XP_041164297.1">
    <property type="nucleotide sequence ID" value="XM_041295918.1"/>
</dbReference>
<feature type="compositionally biased region" description="Polar residues" evidence="1">
    <location>
        <begin position="759"/>
        <end position="776"/>
    </location>
</feature>
<feature type="compositionally biased region" description="Pro residues" evidence="1">
    <location>
        <begin position="516"/>
        <end position="530"/>
    </location>
</feature>
<proteinExistence type="predicted"/>
<feature type="compositionally biased region" description="Basic and acidic residues" evidence="1">
    <location>
        <begin position="670"/>
        <end position="685"/>
    </location>
</feature>
<organism evidence="2 3">
    <name type="scientific">Suillus plorans</name>
    <dbReference type="NCBI Taxonomy" id="116603"/>
    <lineage>
        <taxon>Eukaryota</taxon>
        <taxon>Fungi</taxon>
        <taxon>Dikarya</taxon>
        <taxon>Basidiomycota</taxon>
        <taxon>Agaricomycotina</taxon>
        <taxon>Agaricomycetes</taxon>
        <taxon>Agaricomycetidae</taxon>
        <taxon>Boletales</taxon>
        <taxon>Suillineae</taxon>
        <taxon>Suillaceae</taxon>
        <taxon>Suillus</taxon>
    </lineage>
</organism>
<feature type="compositionally biased region" description="Polar residues" evidence="1">
    <location>
        <begin position="619"/>
        <end position="634"/>
    </location>
</feature>
<evidence type="ECO:0000313" key="2">
    <source>
        <dbReference type="EMBL" id="KAG1800311.1"/>
    </source>
</evidence>
<dbReference type="Proteomes" id="UP000719766">
    <property type="component" value="Unassembled WGS sequence"/>
</dbReference>
<feature type="compositionally biased region" description="Low complexity" evidence="1">
    <location>
        <begin position="538"/>
        <end position="558"/>
    </location>
</feature>
<dbReference type="Gene3D" id="3.20.20.80">
    <property type="entry name" value="Glycosidases"/>
    <property type="match status" value="1"/>
</dbReference>
<gene>
    <name evidence="2" type="ORF">HD556DRAFT_1026340</name>
</gene>
<keyword evidence="3" id="KW-1185">Reference proteome</keyword>
<feature type="region of interest" description="Disordered" evidence="1">
    <location>
        <begin position="480"/>
        <end position="558"/>
    </location>
</feature>
<evidence type="ECO:0000313" key="3">
    <source>
        <dbReference type="Proteomes" id="UP000719766"/>
    </source>
</evidence>
<feature type="compositionally biased region" description="Low complexity" evidence="1">
    <location>
        <begin position="606"/>
        <end position="618"/>
    </location>
</feature>
<protein>
    <recommendedName>
        <fullName evidence="4">Xylosidase/arabinosidase</fullName>
    </recommendedName>
</protein>